<dbReference type="STRING" id="1262585.BJI46_12740"/>
<proteinExistence type="predicted"/>
<protein>
    <recommendedName>
        <fullName evidence="2">Isochorismatase-like domain-containing protein</fullName>
    </recommendedName>
</protein>
<evidence type="ECO:0000313" key="4">
    <source>
        <dbReference type="Proteomes" id="UP000185895"/>
    </source>
</evidence>
<keyword evidence="1" id="KW-0378">Hydrolase</keyword>
<dbReference type="Gene3D" id="3.40.50.850">
    <property type="entry name" value="Isochorismatase-like"/>
    <property type="match status" value="1"/>
</dbReference>
<evidence type="ECO:0000259" key="2">
    <source>
        <dbReference type="Pfam" id="PF00857"/>
    </source>
</evidence>
<dbReference type="Pfam" id="PF00857">
    <property type="entry name" value="Isochorismatase"/>
    <property type="match status" value="1"/>
</dbReference>
<dbReference type="OrthoDB" id="5794853at2"/>
<gene>
    <name evidence="3" type="ORF">BJI46_12740</name>
</gene>
<dbReference type="InterPro" id="IPR016291">
    <property type="entry name" value="Isochorismatase"/>
</dbReference>
<sequence length="208" mass="24002">MSIPSLIDYQLPVSGEYPLSKVKWKINVNSAALLIHDMQEYFLDYYDRDSQLIRQVIQNISELKQWCKQNNIPVFYTAQPAIQADDDRQLLNDMWGPGITAHPERKQIVAQLTPEDNDKVLDKWRYSAFFRSNLKQQLAEQHRNQLIICGVYAHIGVLQTAADAFMNGIQPFVVSDAVADFSRDDHLYALRYVQRNLGMASELTQIIQ</sequence>
<dbReference type="Proteomes" id="UP000185895">
    <property type="component" value="Unassembled WGS sequence"/>
</dbReference>
<organism evidence="3 4">
    <name type="scientific">Acinetobacter qingfengensis</name>
    <dbReference type="NCBI Taxonomy" id="1262585"/>
    <lineage>
        <taxon>Bacteria</taxon>
        <taxon>Pseudomonadati</taxon>
        <taxon>Pseudomonadota</taxon>
        <taxon>Gammaproteobacteria</taxon>
        <taxon>Moraxellales</taxon>
        <taxon>Moraxellaceae</taxon>
        <taxon>Acinetobacter</taxon>
    </lineage>
</organism>
<dbReference type="PANTHER" id="PTHR43540:SF3">
    <property type="entry name" value="ENTEROBACTIN SYNTHASE COMPONENT B"/>
    <property type="match status" value="1"/>
</dbReference>
<dbReference type="InterPro" id="IPR000868">
    <property type="entry name" value="Isochorismatase-like_dom"/>
</dbReference>
<dbReference type="PANTHER" id="PTHR43540">
    <property type="entry name" value="PEROXYUREIDOACRYLATE/UREIDOACRYLATE AMIDOHYDROLASE-RELATED"/>
    <property type="match status" value="1"/>
</dbReference>
<dbReference type="EMBL" id="MKKK01000025">
    <property type="protein sequence ID" value="OEY95536.1"/>
    <property type="molecule type" value="Genomic_DNA"/>
</dbReference>
<dbReference type="PRINTS" id="PR01398">
    <property type="entry name" value="ISCHRISMTASE"/>
</dbReference>
<evidence type="ECO:0000313" key="3">
    <source>
        <dbReference type="EMBL" id="OEY95536.1"/>
    </source>
</evidence>
<comment type="caution">
    <text evidence="3">The sequence shown here is derived from an EMBL/GenBank/DDBJ whole genome shotgun (WGS) entry which is preliminary data.</text>
</comment>
<keyword evidence="4" id="KW-1185">Reference proteome</keyword>
<reference evidence="3 4" key="1">
    <citation type="submission" date="2016-09" db="EMBL/GenBank/DDBJ databases">
        <authorList>
            <person name="Capua I."/>
            <person name="De Benedictis P."/>
            <person name="Joannis T."/>
            <person name="Lombin L.H."/>
            <person name="Cattoli G."/>
        </authorList>
    </citation>
    <scope>NUCLEOTIDE SEQUENCE [LARGE SCALE GENOMIC DNA]</scope>
    <source>
        <strain evidence="3 4">ANC 4671</strain>
    </source>
</reference>
<feature type="domain" description="Isochorismatase-like" evidence="2">
    <location>
        <begin position="31"/>
        <end position="197"/>
    </location>
</feature>
<dbReference type="InterPro" id="IPR036380">
    <property type="entry name" value="Isochorismatase-like_sf"/>
</dbReference>
<name>A0A1E7R8B5_9GAMM</name>
<dbReference type="RefSeq" id="WP_070070008.1">
    <property type="nucleotide sequence ID" value="NZ_MKKK01000025.1"/>
</dbReference>
<dbReference type="SUPFAM" id="SSF52499">
    <property type="entry name" value="Isochorismatase-like hydrolases"/>
    <property type="match status" value="1"/>
</dbReference>
<dbReference type="GO" id="GO:0008908">
    <property type="term" value="F:isochorismatase activity"/>
    <property type="evidence" value="ECO:0007669"/>
    <property type="project" value="InterPro"/>
</dbReference>
<evidence type="ECO:0000256" key="1">
    <source>
        <dbReference type="ARBA" id="ARBA00022801"/>
    </source>
</evidence>
<accession>A0A1E7R8B5</accession>
<dbReference type="AlphaFoldDB" id="A0A1E7R8B5"/>
<dbReference type="PIRSF" id="PIRSF001111">
    <property type="entry name" value="Isochorismatase"/>
    <property type="match status" value="1"/>
</dbReference>
<dbReference type="InterPro" id="IPR050272">
    <property type="entry name" value="Isochorismatase-like_hydrls"/>
</dbReference>